<feature type="active site" evidence="5">
    <location>
        <position position="245"/>
    </location>
</feature>
<feature type="active site" description="Proton donor" evidence="5">
    <location>
        <position position="262"/>
    </location>
</feature>
<comment type="function">
    <text evidence="5">Catalyzes the oxidation of erythronate-4-phosphate to 3-hydroxy-2-oxo-4-phosphonooxybutanoate.</text>
</comment>
<name>A0AAW7R0P8_9GAMM</name>
<keyword evidence="1 5" id="KW-0963">Cytoplasm</keyword>
<dbReference type="CDD" id="cd12158">
    <property type="entry name" value="ErythrP_dh"/>
    <property type="match status" value="1"/>
</dbReference>
<dbReference type="PANTHER" id="PTHR10996:SF178">
    <property type="entry name" value="2-HYDROXYACID DEHYDROGENASE YGL185C-RELATED"/>
    <property type="match status" value="1"/>
</dbReference>
<evidence type="ECO:0000259" key="7">
    <source>
        <dbReference type="Pfam" id="PF11890"/>
    </source>
</evidence>
<feature type="binding site" evidence="5">
    <location>
        <position position="265"/>
    </location>
    <ligand>
        <name>NAD(+)</name>
        <dbReference type="ChEBI" id="CHEBI:57540"/>
    </ligand>
</feature>
<feature type="binding site" evidence="5">
    <location>
        <position position="153"/>
    </location>
    <ligand>
        <name>NAD(+)</name>
        <dbReference type="ChEBI" id="CHEBI:57540"/>
    </ligand>
</feature>
<evidence type="ECO:0000256" key="4">
    <source>
        <dbReference type="ARBA" id="ARBA00023096"/>
    </source>
</evidence>
<keyword evidence="10" id="KW-1185">Reference proteome</keyword>
<dbReference type="AlphaFoldDB" id="A0AAW7R0P8"/>
<protein>
    <recommendedName>
        <fullName evidence="5">Erythronate-4-phosphate dehydrogenase</fullName>
        <ecNumber evidence="5">1.1.1.290</ecNumber>
    </recommendedName>
</protein>
<dbReference type="GO" id="GO:0051287">
    <property type="term" value="F:NAD binding"/>
    <property type="evidence" value="ECO:0007669"/>
    <property type="project" value="InterPro"/>
</dbReference>
<comment type="catalytic activity">
    <reaction evidence="5">
        <text>4-phospho-D-erythronate + NAD(+) = (R)-3-hydroxy-2-oxo-4-phosphooxybutanoate + NADH + H(+)</text>
        <dbReference type="Rhea" id="RHEA:18829"/>
        <dbReference type="ChEBI" id="CHEBI:15378"/>
        <dbReference type="ChEBI" id="CHEBI:57540"/>
        <dbReference type="ChEBI" id="CHEBI:57945"/>
        <dbReference type="ChEBI" id="CHEBI:58538"/>
        <dbReference type="ChEBI" id="CHEBI:58766"/>
        <dbReference type="EC" id="1.1.1.290"/>
    </reaction>
</comment>
<comment type="pathway">
    <text evidence="5">Cofactor biosynthesis; pyridoxine 5'-phosphate biosynthesis; pyridoxine 5'-phosphate from D-erythrose 4-phosphate: step 2/5.</text>
</comment>
<comment type="subcellular location">
    <subcellularLocation>
        <location evidence="5">Cytoplasm</location>
    </subcellularLocation>
</comment>
<comment type="similarity">
    <text evidence="5">Belongs to the D-isomer specific 2-hydroxyacid dehydrogenase family. PdxB subfamily.</text>
</comment>
<dbReference type="Proteomes" id="UP001169492">
    <property type="component" value="Unassembled WGS sequence"/>
</dbReference>
<dbReference type="PANTHER" id="PTHR10996">
    <property type="entry name" value="2-HYDROXYACID DEHYDROGENASE-RELATED"/>
    <property type="match status" value="1"/>
</dbReference>
<keyword evidence="4 5" id="KW-0664">Pyridoxine biosynthesis</keyword>
<comment type="subunit">
    <text evidence="5">Homodimer.</text>
</comment>
<dbReference type="InterPro" id="IPR024531">
    <property type="entry name" value="Erythronate-4-P_DHase_dimer"/>
</dbReference>
<evidence type="ECO:0000256" key="1">
    <source>
        <dbReference type="ARBA" id="ARBA00022490"/>
    </source>
</evidence>
<feature type="active site" evidence="5">
    <location>
        <position position="216"/>
    </location>
</feature>
<proteinExistence type="inferred from homology"/>
<feature type="domain" description="Erythronate-4-phosphate dehydrogenase dimerisation" evidence="7">
    <location>
        <begin position="303"/>
        <end position="371"/>
    </location>
</feature>
<dbReference type="GO" id="GO:0016618">
    <property type="term" value="F:hydroxypyruvate reductase [NAD(P)H] activity"/>
    <property type="evidence" value="ECO:0007669"/>
    <property type="project" value="TreeGrafter"/>
</dbReference>
<evidence type="ECO:0000256" key="2">
    <source>
        <dbReference type="ARBA" id="ARBA00023002"/>
    </source>
</evidence>
<dbReference type="Gene3D" id="3.40.50.720">
    <property type="entry name" value="NAD(P)-binding Rossmann-like Domain"/>
    <property type="match status" value="2"/>
</dbReference>
<dbReference type="RefSeq" id="WP_301719860.1">
    <property type="nucleotide sequence ID" value="NZ_JAGGJB010000003.1"/>
</dbReference>
<dbReference type="EC" id="1.1.1.290" evidence="5"/>
<keyword evidence="3 5" id="KW-0520">NAD</keyword>
<dbReference type="EMBL" id="JAGGJB010000003">
    <property type="protein sequence ID" value="MDN7124695.1"/>
    <property type="molecule type" value="Genomic_DNA"/>
</dbReference>
<dbReference type="InterPro" id="IPR050223">
    <property type="entry name" value="D-isomer_2-hydroxyacid_DH"/>
</dbReference>
<evidence type="ECO:0000259" key="6">
    <source>
        <dbReference type="Pfam" id="PF02826"/>
    </source>
</evidence>
<dbReference type="GO" id="GO:0030267">
    <property type="term" value="F:glyoxylate reductase (NADPH) activity"/>
    <property type="evidence" value="ECO:0007669"/>
    <property type="project" value="TreeGrafter"/>
</dbReference>
<dbReference type="Pfam" id="PF11890">
    <property type="entry name" value="DUF3410"/>
    <property type="match status" value="1"/>
</dbReference>
<dbReference type="InterPro" id="IPR006140">
    <property type="entry name" value="D-isomer_DH_NAD-bd"/>
</dbReference>
<feature type="binding site" evidence="5">
    <location>
        <position position="240"/>
    </location>
    <ligand>
        <name>NAD(+)</name>
        <dbReference type="ChEBI" id="CHEBI:57540"/>
    </ligand>
</feature>
<dbReference type="Proteomes" id="UP001169491">
    <property type="component" value="Unassembled WGS sequence"/>
</dbReference>
<keyword evidence="2 5" id="KW-0560">Oxidoreductase</keyword>
<dbReference type="Pfam" id="PF02826">
    <property type="entry name" value="2-Hacid_dh_C"/>
    <property type="match status" value="1"/>
</dbReference>
<evidence type="ECO:0000313" key="8">
    <source>
        <dbReference type="EMBL" id="MDN7124695.1"/>
    </source>
</evidence>
<feature type="binding site" evidence="5">
    <location>
        <position position="74"/>
    </location>
    <ligand>
        <name>substrate</name>
    </ligand>
</feature>
<evidence type="ECO:0000313" key="10">
    <source>
        <dbReference type="Proteomes" id="UP001169491"/>
    </source>
</evidence>
<dbReference type="SUPFAM" id="SSF52283">
    <property type="entry name" value="Formate/glycerate dehydrogenase catalytic domain-like"/>
    <property type="match status" value="1"/>
</dbReference>
<reference evidence="10 11" key="1">
    <citation type="submission" date="2021-03" db="EMBL/GenBank/DDBJ databases">
        <title>Pseudidiomarina terrestris, a new bacterium isolated from saline soil.</title>
        <authorList>
            <person name="Galisteo C."/>
            <person name="De La Haba R."/>
            <person name="Sanchez-Porro C."/>
            <person name="Ventosa A."/>
        </authorList>
    </citation>
    <scope>NUCLEOTIDE SEQUENCE [LARGE SCALE GENOMIC DNA]</scope>
    <source>
        <strain evidence="8 11">1APP75-32.1</strain>
        <strain evidence="10">1APR75-15</strain>
        <strain evidence="9">1ASR75-15</strain>
    </source>
</reference>
<evidence type="ECO:0000256" key="3">
    <source>
        <dbReference type="ARBA" id="ARBA00023027"/>
    </source>
</evidence>
<evidence type="ECO:0000256" key="5">
    <source>
        <dbReference type="HAMAP-Rule" id="MF_01825"/>
    </source>
</evidence>
<feature type="binding site" evidence="5">
    <location>
        <position position="52"/>
    </location>
    <ligand>
        <name>substrate</name>
    </ligand>
</feature>
<comment type="caution">
    <text evidence="5">Lacks conserved residue(s) required for the propagation of feature annotation.</text>
</comment>
<evidence type="ECO:0000313" key="11">
    <source>
        <dbReference type="Proteomes" id="UP001169492"/>
    </source>
</evidence>
<accession>A0AAW7R0P8</accession>
<comment type="caution">
    <text evidence="8">The sequence shown here is derived from an EMBL/GenBank/DDBJ whole genome shotgun (WGS) entry which is preliminary data.</text>
</comment>
<dbReference type="GO" id="GO:0033711">
    <property type="term" value="F:4-phosphoerythronate dehydrogenase activity"/>
    <property type="evidence" value="ECO:0007669"/>
    <property type="project" value="UniProtKB-EC"/>
</dbReference>
<dbReference type="Gene3D" id="3.30.1370.170">
    <property type="match status" value="1"/>
</dbReference>
<feature type="domain" description="D-isomer specific 2-hydroxyacid dehydrogenase NAD-binding" evidence="6">
    <location>
        <begin position="121"/>
        <end position="264"/>
    </location>
</feature>
<dbReference type="SUPFAM" id="SSF51735">
    <property type="entry name" value="NAD(P)-binding Rossmann-fold domains"/>
    <property type="match status" value="1"/>
</dbReference>
<feature type="binding site" evidence="5">
    <location>
        <begin position="214"/>
        <end position="216"/>
    </location>
    <ligand>
        <name>NAD(+)</name>
        <dbReference type="ChEBI" id="CHEBI:57540"/>
    </ligand>
</feature>
<dbReference type="InterPro" id="IPR038251">
    <property type="entry name" value="PdxB_dimer_sf"/>
</dbReference>
<dbReference type="GO" id="GO:0008615">
    <property type="term" value="P:pyridoxine biosynthetic process"/>
    <property type="evidence" value="ECO:0007669"/>
    <property type="project" value="UniProtKB-UniRule"/>
</dbReference>
<dbReference type="InterPro" id="IPR020921">
    <property type="entry name" value="Erythronate-4-P_DHase"/>
</dbReference>
<evidence type="ECO:0000313" key="9">
    <source>
        <dbReference type="EMBL" id="MDN7129014.1"/>
    </source>
</evidence>
<dbReference type="GO" id="GO:0005829">
    <property type="term" value="C:cytosol"/>
    <property type="evidence" value="ECO:0007669"/>
    <property type="project" value="TreeGrafter"/>
</dbReference>
<organism evidence="8 11">
    <name type="scientific">Pseudidiomarina terrestris</name>
    <dbReference type="NCBI Taxonomy" id="2820060"/>
    <lineage>
        <taxon>Bacteria</taxon>
        <taxon>Pseudomonadati</taxon>
        <taxon>Pseudomonadota</taxon>
        <taxon>Gammaproteobacteria</taxon>
        <taxon>Alteromonadales</taxon>
        <taxon>Idiomarinaceae</taxon>
        <taxon>Pseudidiomarina</taxon>
    </lineage>
</organism>
<dbReference type="EMBL" id="JAGGJC010000001">
    <property type="protein sequence ID" value="MDN7129014.1"/>
    <property type="molecule type" value="Genomic_DNA"/>
</dbReference>
<sequence length="393" mass="42562">MYLLADANLPELDSLVAVVARQSGLALQLERFGGRLPSAEQLARAEAMFIRSVTKVDAQLLAQAPKLRWLGSATIGTDHVDQAAVQAAGLSFHSTPGVNANAVGDYVASAAAALALQRGGLPEGEVAIVGAGNTGRAAGQRLAGLGLSVHYYDPPLLEQGSSTLAVHDDWQRVLNSQMISCHVPLQREGPHPTWHMFDAEALAQLAPGTWLINASRGPVIAEQALLNRLQQQSDLDVVLDVWEHEPQISAALLPYLQLATPHIAGHSLAGKLGGSWQLLNKWLTDQQLSLQLPSLATLLGRYPQGQIQGLRADKAPDWQQLAHWILRCYDIRKDDAALRAVPCTPAEFDALRAQYAVRSELNQLHLSTGDWADSVAWQQRLAQLTFQTATQEE</sequence>
<gene>
    <name evidence="5" type="primary">pdxB</name>
    <name evidence="8" type="ORF">J6I90_07365</name>
    <name evidence="9" type="ORF">J6I92_03940</name>
</gene>
<dbReference type="HAMAP" id="MF_01825">
    <property type="entry name" value="PdxB"/>
    <property type="match status" value="1"/>
</dbReference>
<dbReference type="GO" id="GO:0046983">
    <property type="term" value="F:protein dimerization activity"/>
    <property type="evidence" value="ECO:0007669"/>
    <property type="project" value="InterPro"/>
</dbReference>
<dbReference type="InterPro" id="IPR036291">
    <property type="entry name" value="NAD(P)-bd_dom_sf"/>
</dbReference>